<dbReference type="AlphaFoldDB" id="X1JMC8"/>
<gene>
    <name evidence="1" type="ORF">S03H2_60910</name>
</gene>
<proteinExistence type="predicted"/>
<accession>X1JMC8</accession>
<reference evidence="1" key="1">
    <citation type="journal article" date="2014" name="Front. Microbiol.">
        <title>High frequency of phylogenetically diverse reductive dehalogenase-homologous genes in deep subseafloor sedimentary metagenomes.</title>
        <authorList>
            <person name="Kawai M."/>
            <person name="Futagami T."/>
            <person name="Toyoda A."/>
            <person name="Takaki Y."/>
            <person name="Nishi S."/>
            <person name="Hori S."/>
            <person name="Arai W."/>
            <person name="Tsubouchi T."/>
            <person name="Morono Y."/>
            <person name="Uchiyama I."/>
            <person name="Ito T."/>
            <person name="Fujiyama A."/>
            <person name="Inagaki F."/>
            <person name="Takami H."/>
        </authorList>
    </citation>
    <scope>NUCLEOTIDE SEQUENCE</scope>
    <source>
        <strain evidence="1">Expedition CK06-06</strain>
    </source>
</reference>
<organism evidence="1">
    <name type="scientific">marine sediment metagenome</name>
    <dbReference type="NCBI Taxonomy" id="412755"/>
    <lineage>
        <taxon>unclassified sequences</taxon>
        <taxon>metagenomes</taxon>
        <taxon>ecological metagenomes</taxon>
    </lineage>
</organism>
<evidence type="ECO:0000313" key="1">
    <source>
        <dbReference type="EMBL" id="GAH79414.1"/>
    </source>
</evidence>
<sequence length="56" mass="6917">MSFKELVEEKIEIITYDAWKYSKDSFRRTFLLEMLKKTELEETKKLENAFYKEESE</sequence>
<protein>
    <submittedName>
        <fullName evidence="1">Uncharacterized protein</fullName>
    </submittedName>
</protein>
<dbReference type="EMBL" id="BARU01039284">
    <property type="protein sequence ID" value="GAH79414.1"/>
    <property type="molecule type" value="Genomic_DNA"/>
</dbReference>
<name>X1JMC8_9ZZZZ</name>
<feature type="non-terminal residue" evidence="1">
    <location>
        <position position="56"/>
    </location>
</feature>
<comment type="caution">
    <text evidence="1">The sequence shown here is derived from an EMBL/GenBank/DDBJ whole genome shotgun (WGS) entry which is preliminary data.</text>
</comment>